<dbReference type="Proteomes" id="UP001244552">
    <property type="component" value="Unassembled WGS sequence"/>
</dbReference>
<accession>A0ABU0MRX3</accession>
<evidence type="ECO:0000313" key="1">
    <source>
        <dbReference type="EMBL" id="MDQ0536233.1"/>
    </source>
</evidence>
<sequence>MARSREARMIDRRGALVVLRRPSGTIPPTFTDVVLKAFWRETGSDTLTGSAAQRTFSIIVAADALAETAFPPDGPAKGDHVIIKPTIVGGAWTGGGQTLTVSSPGERPSGWWMEAKG</sequence>
<organism evidence="1 2">
    <name type="scientific">Azospirillum picis</name>
    <dbReference type="NCBI Taxonomy" id="488438"/>
    <lineage>
        <taxon>Bacteria</taxon>
        <taxon>Pseudomonadati</taxon>
        <taxon>Pseudomonadota</taxon>
        <taxon>Alphaproteobacteria</taxon>
        <taxon>Rhodospirillales</taxon>
        <taxon>Azospirillaceae</taxon>
        <taxon>Azospirillum</taxon>
    </lineage>
</organism>
<keyword evidence="2" id="KW-1185">Reference proteome</keyword>
<proteinExistence type="predicted"/>
<evidence type="ECO:0000313" key="2">
    <source>
        <dbReference type="Proteomes" id="UP001244552"/>
    </source>
</evidence>
<name>A0ABU0MRX3_9PROT</name>
<dbReference type="RefSeq" id="WP_209988616.1">
    <property type="nucleotide sequence ID" value="NZ_JAGINO010000025.1"/>
</dbReference>
<dbReference type="EMBL" id="JAUSVU010000024">
    <property type="protein sequence ID" value="MDQ0536233.1"/>
    <property type="molecule type" value="Genomic_DNA"/>
</dbReference>
<comment type="caution">
    <text evidence="1">The sequence shown here is derived from an EMBL/GenBank/DDBJ whole genome shotgun (WGS) entry which is preliminary data.</text>
</comment>
<reference evidence="1 2" key="1">
    <citation type="submission" date="2023-07" db="EMBL/GenBank/DDBJ databases">
        <title>Genomic Encyclopedia of Type Strains, Phase IV (KMG-IV): sequencing the most valuable type-strain genomes for metagenomic binning, comparative biology and taxonomic classification.</title>
        <authorList>
            <person name="Goeker M."/>
        </authorList>
    </citation>
    <scope>NUCLEOTIDE SEQUENCE [LARGE SCALE GENOMIC DNA]</scope>
    <source>
        <strain evidence="1 2">DSM 19922</strain>
    </source>
</reference>
<gene>
    <name evidence="1" type="ORF">QO018_005127</name>
</gene>
<protein>
    <submittedName>
        <fullName evidence="1">Uncharacterized protein</fullName>
    </submittedName>
</protein>